<evidence type="ECO:0000259" key="7">
    <source>
        <dbReference type="PROSITE" id="PS51512"/>
    </source>
</evidence>
<dbReference type="GO" id="GO:0033962">
    <property type="term" value="P:P-body assembly"/>
    <property type="evidence" value="ECO:0007669"/>
    <property type="project" value="TreeGrafter"/>
</dbReference>
<protein>
    <recommendedName>
        <fullName evidence="3">Enhancer of mRNA-decapping protein 3</fullName>
    </recommendedName>
</protein>
<dbReference type="EMBL" id="NDIQ01000021">
    <property type="protein sequence ID" value="PRT55473.1"/>
    <property type="molecule type" value="Genomic_DNA"/>
</dbReference>
<feature type="domain" description="YjeF N-terminal" evidence="6">
    <location>
        <begin position="191"/>
        <end position="399"/>
    </location>
</feature>
<comment type="subcellular location">
    <subcellularLocation>
        <location evidence="1">Cytoplasm</location>
        <location evidence="1">P-body</location>
    </subcellularLocation>
</comment>
<dbReference type="PROSITE" id="PS51385">
    <property type="entry name" value="YJEF_N"/>
    <property type="match status" value="1"/>
</dbReference>
<feature type="region of interest" description="Disordered" evidence="5">
    <location>
        <begin position="76"/>
        <end position="103"/>
    </location>
</feature>
<dbReference type="PROSITE" id="PS51512">
    <property type="entry name" value="DFDF"/>
    <property type="match status" value="1"/>
</dbReference>
<accession>A0A2T0FKF5</accession>
<evidence type="ECO:0000259" key="6">
    <source>
        <dbReference type="PROSITE" id="PS51385"/>
    </source>
</evidence>
<sequence length="422" mass="45245">MASERFKGRLVHVVTSTQVIDGTVADVGDGVLHLVNVVCNQAFVDSLTVPASEINELEVLPRTGPTVPAVPAVQATKPSAALAPSEPRRAKPPARKGQSLHAPLDQTVTKEFDFAGNLALFDKKKVFDEIRQNDTVDQNQRLVAHNRASNNYAHNEMVLQPDKPKTAAKNASVDGLLSPFGPVPLASPLQLVQLEQRFLEEGRSADALVELAARGVCEVAIKALGVSRFHPTNHNSMPFVVVVAGPNRSGLRALAAGRLLAARRVQVLLLIVGTPPDSWKNQLRAFAASGASTVASKSDLERTVKNNPAPPELIIDGLQGFEVSLADLYDRADLELAQWVVDWANGQRAPILAVDVPSGDKVQMDARWIACCGFPVHAVAYTSAKKFVVDLGVAPAALNAAGMRRFENVWFGAQTVMPVDTP</sequence>
<dbReference type="OrthoDB" id="10030313at2759"/>
<dbReference type="GO" id="GO:0031087">
    <property type="term" value="P:deadenylation-independent decapping of nuclear-transcribed mRNA"/>
    <property type="evidence" value="ECO:0007669"/>
    <property type="project" value="TreeGrafter"/>
</dbReference>
<comment type="similarity">
    <text evidence="2">Belongs to the EDC3 family.</text>
</comment>
<dbReference type="PANTHER" id="PTHR13612:SF0">
    <property type="entry name" value="ENHANCER OF MRNA-DECAPPING PROTEIN 3"/>
    <property type="match status" value="1"/>
</dbReference>
<dbReference type="Pfam" id="PF09532">
    <property type="entry name" value="FDF"/>
    <property type="match status" value="1"/>
</dbReference>
<dbReference type="InterPro" id="IPR019050">
    <property type="entry name" value="FDF_dom"/>
</dbReference>
<evidence type="ECO:0000256" key="3">
    <source>
        <dbReference type="ARBA" id="ARBA00015797"/>
    </source>
</evidence>
<dbReference type="SMART" id="SM01199">
    <property type="entry name" value="FDF"/>
    <property type="match status" value="1"/>
</dbReference>
<dbReference type="Proteomes" id="UP000238350">
    <property type="component" value="Unassembled WGS sequence"/>
</dbReference>
<reference evidence="8 9" key="1">
    <citation type="submission" date="2017-04" db="EMBL/GenBank/DDBJ databases">
        <title>Genome sequencing of [Candida] sorbophila.</title>
        <authorList>
            <person name="Ahn J.O."/>
        </authorList>
    </citation>
    <scope>NUCLEOTIDE SEQUENCE [LARGE SCALE GENOMIC DNA]</scope>
    <source>
        <strain evidence="8 9">DS02</strain>
    </source>
</reference>
<dbReference type="PANTHER" id="PTHR13612">
    <property type="entry name" value="ENHANCER OF MRNA-DECAPPING PROTEIN 3"/>
    <property type="match status" value="1"/>
</dbReference>
<dbReference type="SUPFAM" id="SSF64153">
    <property type="entry name" value="YjeF N-terminal domain-like"/>
    <property type="match status" value="1"/>
</dbReference>
<gene>
    <name evidence="8" type="ORF">B9G98_03093</name>
</gene>
<dbReference type="STRING" id="45607.A0A2T0FKF5"/>
<evidence type="ECO:0000256" key="4">
    <source>
        <dbReference type="ARBA" id="ARBA00022490"/>
    </source>
</evidence>
<dbReference type="InterPro" id="IPR025762">
    <property type="entry name" value="DFDF"/>
</dbReference>
<keyword evidence="4" id="KW-0963">Cytoplasm</keyword>
<evidence type="ECO:0000256" key="2">
    <source>
        <dbReference type="ARBA" id="ARBA00006610"/>
    </source>
</evidence>
<dbReference type="Gene3D" id="3.40.50.10260">
    <property type="entry name" value="YjeF N-terminal domain"/>
    <property type="match status" value="1"/>
</dbReference>
<organism evidence="8 9">
    <name type="scientific">Wickerhamiella sorbophila</name>
    <dbReference type="NCBI Taxonomy" id="45607"/>
    <lineage>
        <taxon>Eukaryota</taxon>
        <taxon>Fungi</taxon>
        <taxon>Dikarya</taxon>
        <taxon>Ascomycota</taxon>
        <taxon>Saccharomycotina</taxon>
        <taxon>Dipodascomycetes</taxon>
        <taxon>Dipodascales</taxon>
        <taxon>Trichomonascaceae</taxon>
        <taxon>Wickerhamiella</taxon>
    </lineage>
</organism>
<evidence type="ECO:0000313" key="9">
    <source>
        <dbReference type="Proteomes" id="UP000238350"/>
    </source>
</evidence>
<dbReference type="InterPro" id="IPR036652">
    <property type="entry name" value="YjeF_N_dom_sf"/>
</dbReference>
<evidence type="ECO:0000256" key="5">
    <source>
        <dbReference type="SAM" id="MobiDB-lite"/>
    </source>
</evidence>
<feature type="domain" description="DFDF" evidence="7">
    <location>
        <begin position="100"/>
        <end position="136"/>
    </location>
</feature>
<dbReference type="Pfam" id="PF03853">
    <property type="entry name" value="YjeF_N"/>
    <property type="match status" value="1"/>
</dbReference>
<dbReference type="InterPro" id="IPR004443">
    <property type="entry name" value="YjeF_N_dom"/>
</dbReference>
<dbReference type="RefSeq" id="XP_024665418.1">
    <property type="nucleotide sequence ID" value="XM_024809650.1"/>
</dbReference>
<comment type="caution">
    <text evidence="8">The sequence shown here is derived from an EMBL/GenBank/DDBJ whole genome shotgun (WGS) entry which is preliminary data.</text>
</comment>
<dbReference type="GO" id="GO:0003729">
    <property type="term" value="F:mRNA binding"/>
    <property type="evidence" value="ECO:0007669"/>
    <property type="project" value="TreeGrafter"/>
</dbReference>
<evidence type="ECO:0000256" key="1">
    <source>
        <dbReference type="ARBA" id="ARBA00004201"/>
    </source>
</evidence>
<dbReference type="GeneID" id="36516841"/>
<proteinExistence type="inferred from homology"/>
<dbReference type="GO" id="GO:0000932">
    <property type="term" value="C:P-body"/>
    <property type="evidence" value="ECO:0007669"/>
    <property type="project" value="UniProtKB-SubCell"/>
</dbReference>
<dbReference type="AlphaFoldDB" id="A0A2T0FKF5"/>
<evidence type="ECO:0000313" key="8">
    <source>
        <dbReference type="EMBL" id="PRT55473.1"/>
    </source>
</evidence>
<name>A0A2T0FKF5_9ASCO</name>
<keyword evidence="9" id="KW-1185">Reference proteome</keyword>